<evidence type="ECO:0000313" key="4">
    <source>
        <dbReference type="Proteomes" id="UP000539111"/>
    </source>
</evidence>
<gene>
    <name evidence="3" type="ORF">BJY26_003167</name>
</gene>
<dbReference type="Pfam" id="PF20058">
    <property type="entry name" value="DUF6457"/>
    <property type="match status" value="1"/>
</dbReference>
<keyword evidence="4" id="KW-1185">Reference proteome</keyword>
<name>A0A7Z0D4T0_9MICO</name>
<feature type="region of interest" description="Disordered" evidence="1">
    <location>
        <begin position="1"/>
        <end position="21"/>
    </location>
</feature>
<evidence type="ECO:0000313" key="3">
    <source>
        <dbReference type="EMBL" id="NYI68861.1"/>
    </source>
</evidence>
<organism evidence="3 4">
    <name type="scientific">Spelaeicoccus albus</name>
    <dbReference type="NCBI Taxonomy" id="1280376"/>
    <lineage>
        <taxon>Bacteria</taxon>
        <taxon>Bacillati</taxon>
        <taxon>Actinomycetota</taxon>
        <taxon>Actinomycetes</taxon>
        <taxon>Micrococcales</taxon>
        <taxon>Brevibacteriaceae</taxon>
        <taxon>Spelaeicoccus</taxon>
    </lineage>
</organism>
<proteinExistence type="predicted"/>
<protein>
    <recommendedName>
        <fullName evidence="2">DUF6457 domain-containing protein</fullName>
    </recommendedName>
</protein>
<sequence>MTDKSAAADDPDAKAKQRAEDDAVMERWVASLTSALTDAGLDTGDLHVELDAVLGLAGHAAHAVLRPAAPLTTFVVGYAAGRAAAGQTPSSEAVQQATATALQLTREYRAEHPA</sequence>
<dbReference type="AlphaFoldDB" id="A0A7Z0D4T0"/>
<comment type="caution">
    <text evidence="3">The sequence shown here is derived from an EMBL/GenBank/DDBJ whole genome shotgun (WGS) entry which is preliminary data.</text>
</comment>
<feature type="domain" description="DUF6457" evidence="2">
    <location>
        <begin position="21"/>
        <end position="111"/>
    </location>
</feature>
<reference evidence="3 4" key="1">
    <citation type="submission" date="2020-07" db="EMBL/GenBank/DDBJ databases">
        <title>Sequencing the genomes of 1000 actinobacteria strains.</title>
        <authorList>
            <person name="Klenk H.-P."/>
        </authorList>
    </citation>
    <scope>NUCLEOTIDE SEQUENCE [LARGE SCALE GENOMIC DNA]</scope>
    <source>
        <strain evidence="3 4">DSM 26341</strain>
    </source>
</reference>
<accession>A0A7Z0D4T0</accession>
<evidence type="ECO:0000256" key="1">
    <source>
        <dbReference type="SAM" id="MobiDB-lite"/>
    </source>
</evidence>
<dbReference type="EMBL" id="JACBZP010000001">
    <property type="protein sequence ID" value="NYI68861.1"/>
    <property type="molecule type" value="Genomic_DNA"/>
</dbReference>
<dbReference type="Proteomes" id="UP000539111">
    <property type="component" value="Unassembled WGS sequence"/>
</dbReference>
<dbReference type="RefSeq" id="WP_179429143.1">
    <property type="nucleotide sequence ID" value="NZ_JACBZP010000001.1"/>
</dbReference>
<evidence type="ECO:0000259" key="2">
    <source>
        <dbReference type="Pfam" id="PF20058"/>
    </source>
</evidence>
<dbReference type="InterPro" id="IPR045598">
    <property type="entry name" value="DUF6457"/>
</dbReference>